<dbReference type="OrthoDB" id="3960647at2759"/>
<feature type="transmembrane region" description="Helical" evidence="1">
    <location>
        <begin position="44"/>
        <end position="60"/>
    </location>
</feature>
<comment type="caution">
    <text evidence="2">The sequence shown here is derived from an EMBL/GenBank/DDBJ whole genome shotgun (WGS) entry which is preliminary data.</text>
</comment>
<reference evidence="2" key="1">
    <citation type="submission" date="2021-07" db="EMBL/GenBank/DDBJ databases">
        <title>Elsinoe batatas strain:CRI-CJ2 Genome sequencing and assembly.</title>
        <authorList>
            <person name="Huang L."/>
        </authorList>
    </citation>
    <scope>NUCLEOTIDE SEQUENCE</scope>
    <source>
        <strain evidence="2">CRI-CJ2</strain>
    </source>
</reference>
<sequence length="100" mass="12062">MSKVTKVNTILYLTLRKNIRVYDLRKPSTSEDKTRRIEYYISKLYAYKIFLYLTSFLVFIKNLPNFIRTKTIIEENIEVITTPKKLRFIDIDIDKKYKGD</sequence>
<accession>A0A8K0KUQ5</accession>
<gene>
    <name evidence="2" type="ORF">KVT40_007438</name>
</gene>
<evidence type="ECO:0000256" key="1">
    <source>
        <dbReference type="SAM" id="Phobius"/>
    </source>
</evidence>
<organism evidence="2 3">
    <name type="scientific">Elsinoe batatas</name>
    <dbReference type="NCBI Taxonomy" id="2601811"/>
    <lineage>
        <taxon>Eukaryota</taxon>
        <taxon>Fungi</taxon>
        <taxon>Dikarya</taxon>
        <taxon>Ascomycota</taxon>
        <taxon>Pezizomycotina</taxon>
        <taxon>Dothideomycetes</taxon>
        <taxon>Dothideomycetidae</taxon>
        <taxon>Myriangiales</taxon>
        <taxon>Elsinoaceae</taxon>
        <taxon>Elsinoe</taxon>
    </lineage>
</organism>
<proteinExistence type="predicted"/>
<keyword evidence="1" id="KW-1133">Transmembrane helix</keyword>
<keyword evidence="1" id="KW-0812">Transmembrane</keyword>
<dbReference type="AlphaFoldDB" id="A0A8K0KUQ5"/>
<protein>
    <submittedName>
        <fullName evidence="2">Uncharacterized protein</fullName>
    </submittedName>
</protein>
<dbReference type="EMBL" id="JAESVG020000009">
    <property type="protein sequence ID" value="KAG8624371.1"/>
    <property type="molecule type" value="Genomic_DNA"/>
</dbReference>
<evidence type="ECO:0000313" key="2">
    <source>
        <dbReference type="EMBL" id="KAG8624371.1"/>
    </source>
</evidence>
<keyword evidence="1" id="KW-0472">Membrane</keyword>
<dbReference type="Proteomes" id="UP000809789">
    <property type="component" value="Unassembled WGS sequence"/>
</dbReference>
<keyword evidence="3" id="KW-1185">Reference proteome</keyword>
<evidence type="ECO:0000313" key="3">
    <source>
        <dbReference type="Proteomes" id="UP000809789"/>
    </source>
</evidence>
<name>A0A8K0KUQ5_9PEZI</name>